<dbReference type="GeneID" id="8096533"/>
<evidence type="ECO:0000313" key="1">
    <source>
        <dbReference type="EMBL" id="ACS90576.1"/>
    </source>
</evidence>
<dbReference type="RefSeq" id="WP_015849793.1">
    <property type="nucleotide sequence ID" value="NC_012883.1"/>
</dbReference>
<gene>
    <name evidence="1" type="ordered locus">TSIB_1525</name>
</gene>
<dbReference type="OrthoDB" id="85940at2157"/>
<protein>
    <recommendedName>
        <fullName evidence="3">KaiC-like domain-containing protein</fullName>
    </recommendedName>
</protein>
<dbReference type="KEGG" id="tsi:TSIB_1525"/>
<proteinExistence type="predicted"/>
<keyword evidence="2" id="KW-1185">Reference proteome</keyword>
<dbReference type="STRING" id="604354.TSIB_1525"/>
<evidence type="ECO:0008006" key="3">
    <source>
        <dbReference type="Google" id="ProtNLM"/>
    </source>
</evidence>
<dbReference type="AlphaFoldDB" id="C6A4N1"/>
<dbReference type="HOGENOM" id="CLU_102063_2_0_2"/>
<dbReference type="EMBL" id="CP001463">
    <property type="protein sequence ID" value="ACS90576.1"/>
    <property type="molecule type" value="Genomic_DNA"/>
</dbReference>
<sequence length="223" mass="25714">MEMRKEMLFDVMDKTPFGDLVLIEDETSYGSVLVAYALLRYARERGMKIMIDDILDSLFLVKKHLEFFGIREDFSNAIVIKTGGKMDVGNVIRKIPLEPELVIYLSRYESLINEIFSIGEYINIILNPERLFAFVEKPTELYMVINFIQGFLGNKSRKAFYIIDKNIASTLKFNPIPELEGIATTVAYIRGENGKGKVTFGKTPFIELLDREFEISLEKVLQW</sequence>
<evidence type="ECO:0000313" key="2">
    <source>
        <dbReference type="Proteomes" id="UP000009079"/>
    </source>
</evidence>
<organism evidence="1 2">
    <name type="scientific">Thermococcus sibiricus (strain DSM 12597 / MM 739)</name>
    <dbReference type="NCBI Taxonomy" id="604354"/>
    <lineage>
        <taxon>Archaea</taxon>
        <taxon>Methanobacteriati</taxon>
        <taxon>Methanobacteriota</taxon>
        <taxon>Thermococci</taxon>
        <taxon>Thermococcales</taxon>
        <taxon>Thermococcaceae</taxon>
        <taxon>Thermococcus</taxon>
    </lineage>
</organism>
<accession>C6A4N1</accession>
<dbReference type="eggNOG" id="arCOG03789">
    <property type="taxonomic scope" value="Archaea"/>
</dbReference>
<name>C6A4N1_THESM</name>
<dbReference type="InterPro" id="IPR005489">
    <property type="entry name" value="DUF257"/>
</dbReference>
<dbReference type="Pfam" id="PF03192">
    <property type="entry name" value="DUF257"/>
    <property type="match status" value="1"/>
</dbReference>
<dbReference type="Gene3D" id="3.40.50.11570">
    <property type="entry name" value="Protein of unknown function DUF257"/>
    <property type="match status" value="1"/>
</dbReference>
<dbReference type="Proteomes" id="UP000009079">
    <property type="component" value="Chromosome"/>
</dbReference>
<reference evidence="1 2" key="1">
    <citation type="journal article" date="2009" name="Appl. Environ. Microbiol.">
        <title>Metabolic versatility and indigenous origin of the archaeon Thermococcus sibiricus, isolated from a siberian oil reservoir, as revealed by genome analysis.</title>
        <authorList>
            <person name="Mardanov A.V."/>
            <person name="Ravin N.V."/>
            <person name="Svetlitchnyi V.A."/>
            <person name="Beletsky A.V."/>
            <person name="Miroshnichenko M.L."/>
            <person name="Bonch-Osmolovskaya E.A."/>
            <person name="Skryabin K.G."/>
        </authorList>
    </citation>
    <scope>NUCLEOTIDE SEQUENCE [LARGE SCALE GENOMIC DNA]</scope>
    <source>
        <strain evidence="2">DSM 12597 / MM 739</strain>
    </source>
</reference>